<dbReference type="HOGENOM" id="CLU_027965_9_0_1"/>
<accession>E3LEJ3</accession>
<dbReference type="Pfam" id="PF00022">
    <property type="entry name" value="Actin"/>
    <property type="match status" value="1"/>
</dbReference>
<dbReference type="Proteomes" id="UP000008281">
    <property type="component" value="Unassembled WGS sequence"/>
</dbReference>
<evidence type="ECO:0000256" key="1">
    <source>
        <dbReference type="ARBA" id="ARBA00023212"/>
    </source>
</evidence>
<dbReference type="Gene3D" id="3.90.640.10">
    <property type="entry name" value="Actin, Chain A, domain 4"/>
    <property type="match status" value="1"/>
</dbReference>
<dbReference type="OrthoDB" id="5132116at2759"/>
<dbReference type="eggNOG" id="KOG0676">
    <property type="taxonomic scope" value="Eukaryota"/>
</dbReference>
<dbReference type="OMA" id="WNGASHF"/>
<keyword evidence="4" id="KW-1185">Reference proteome</keyword>
<dbReference type="FunFam" id="3.30.420.40:FF:000058">
    <property type="entry name" value="Putative actin-related protein 5"/>
    <property type="match status" value="1"/>
</dbReference>
<dbReference type="EMBL" id="DS268407">
    <property type="protein sequence ID" value="EFO82761.1"/>
    <property type="molecule type" value="Genomic_DNA"/>
</dbReference>
<dbReference type="SMART" id="SM00268">
    <property type="entry name" value="ACTIN"/>
    <property type="match status" value="1"/>
</dbReference>
<dbReference type="PROSITE" id="PS00432">
    <property type="entry name" value="ACTINS_2"/>
    <property type="match status" value="1"/>
</dbReference>
<protein>
    <recommendedName>
        <fullName evidence="5">Actin</fullName>
    </recommendedName>
</protein>
<organism evidence="4">
    <name type="scientific">Caenorhabditis remanei</name>
    <name type="common">Caenorhabditis vulgaris</name>
    <dbReference type="NCBI Taxonomy" id="31234"/>
    <lineage>
        <taxon>Eukaryota</taxon>
        <taxon>Metazoa</taxon>
        <taxon>Ecdysozoa</taxon>
        <taxon>Nematoda</taxon>
        <taxon>Chromadorea</taxon>
        <taxon>Rhabditida</taxon>
        <taxon>Rhabditina</taxon>
        <taxon>Rhabditomorpha</taxon>
        <taxon>Rhabditoidea</taxon>
        <taxon>Rhabditidae</taxon>
        <taxon>Peloderinae</taxon>
        <taxon>Caenorhabditis</taxon>
    </lineage>
</organism>
<dbReference type="AlphaFoldDB" id="E3LEJ3"/>
<comment type="similarity">
    <text evidence="2">Belongs to the actin family.</text>
</comment>
<dbReference type="InterPro" id="IPR043129">
    <property type="entry name" value="ATPase_NBD"/>
</dbReference>
<dbReference type="Gene3D" id="3.30.420.40">
    <property type="match status" value="2"/>
</dbReference>
<evidence type="ECO:0008006" key="5">
    <source>
        <dbReference type="Google" id="ProtNLM"/>
    </source>
</evidence>
<dbReference type="PANTHER" id="PTHR11937">
    <property type="entry name" value="ACTIN"/>
    <property type="match status" value="1"/>
</dbReference>
<reference evidence="3" key="1">
    <citation type="submission" date="2007-07" db="EMBL/GenBank/DDBJ databases">
        <title>PCAP assembly of the Caenorhabditis remanei genome.</title>
        <authorList>
            <consortium name="The Caenorhabditis remanei Sequencing Consortium"/>
            <person name="Wilson R.K."/>
        </authorList>
    </citation>
    <scope>NUCLEOTIDE SEQUENCE [LARGE SCALE GENOMIC DNA]</scope>
    <source>
        <strain evidence="3">PB4641</strain>
    </source>
</reference>
<dbReference type="STRING" id="31234.E3LEJ3"/>
<keyword evidence="1" id="KW-0206">Cytoskeleton</keyword>
<gene>
    <name evidence="3" type="ORF">CRE_00822</name>
</gene>
<evidence type="ECO:0000256" key="2">
    <source>
        <dbReference type="RuleBase" id="RU000487"/>
    </source>
</evidence>
<keyword evidence="1" id="KW-0963">Cytoplasm</keyword>
<name>E3LEJ3_CAERE</name>
<proteinExistence type="inferred from homology"/>
<dbReference type="InParanoid" id="E3LEJ3"/>
<evidence type="ECO:0000313" key="3">
    <source>
        <dbReference type="EMBL" id="EFO82761.1"/>
    </source>
</evidence>
<evidence type="ECO:0000313" key="4">
    <source>
        <dbReference type="Proteomes" id="UP000008281"/>
    </source>
</evidence>
<dbReference type="InterPro" id="IPR004000">
    <property type="entry name" value="Actin"/>
</dbReference>
<sequence>MEKAARSTSLEKSCELPDGQLITIGNERFRCPEALFQPSFLGKEDLGIHETCVNSIKACDIDIRRELYANIVLSGGTTMFKNIENRIEKEVKSLVPSSTKLKVIAAAERKYSVWCGGSILSSLTSFDSMWISREEYEETGPSIVHRKCF</sequence>
<dbReference type="SUPFAM" id="SSF53067">
    <property type="entry name" value="Actin-like ATPase domain"/>
    <property type="match status" value="1"/>
</dbReference>
<dbReference type="InterPro" id="IPR004001">
    <property type="entry name" value="Actin_CS"/>
</dbReference>